<evidence type="ECO:0000256" key="1">
    <source>
        <dbReference type="SAM" id="MobiDB-lite"/>
    </source>
</evidence>
<accession>A0A7T0KFV8</accession>
<feature type="compositionally biased region" description="Basic and acidic residues" evidence="1">
    <location>
        <begin position="18"/>
        <end position="42"/>
    </location>
</feature>
<dbReference type="KEGG" id="cliz:G7Y31_03630"/>
<feature type="compositionally biased region" description="Basic and acidic residues" evidence="1">
    <location>
        <begin position="65"/>
        <end position="74"/>
    </location>
</feature>
<dbReference type="Proteomes" id="UP000594681">
    <property type="component" value="Chromosome"/>
</dbReference>
<name>A0A7T0KFV8_9CORY</name>
<dbReference type="RefSeq" id="WP_165007879.1">
    <property type="nucleotide sequence ID" value="NZ_CP064954.1"/>
</dbReference>
<dbReference type="AlphaFoldDB" id="A0A7T0KFV8"/>
<gene>
    <name evidence="2" type="ORF">G7Y31_03630</name>
</gene>
<protein>
    <submittedName>
        <fullName evidence="2">Uncharacterized protein</fullName>
    </submittedName>
</protein>
<feature type="compositionally biased region" description="Basic residues" evidence="1">
    <location>
        <begin position="7"/>
        <end position="17"/>
    </location>
</feature>
<sequence length="74" mass="8624">MAEQHPRRPRSARRRAVRKSDAVDYDRSADRPEFHSAFDTDGNRLISLDRVSDEEPASHDAAFYEEQRPPHYGQ</sequence>
<evidence type="ECO:0000313" key="3">
    <source>
        <dbReference type="Proteomes" id="UP000594681"/>
    </source>
</evidence>
<evidence type="ECO:0000313" key="2">
    <source>
        <dbReference type="EMBL" id="QPK79799.1"/>
    </source>
</evidence>
<reference evidence="2 3" key="1">
    <citation type="submission" date="2020-11" db="EMBL/GenBank/DDBJ databases">
        <title>Corynebacterium sp. ZJ-599.</title>
        <authorList>
            <person name="Zhou J."/>
        </authorList>
    </citation>
    <scope>NUCLEOTIDE SEQUENCE [LARGE SCALE GENOMIC DNA]</scope>
    <source>
        <strain evidence="2 3">ZJ-599</strain>
    </source>
</reference>
<dbReference type="EMBL" id="CP064954">
    <property type="protein sequence ID" value="QPK79799.1"/>
    <property type="molecule type" value="Genomic_DNA"/>
</dbReference>
<feature type="region of interest" description="Disordered" evidence="1">
    <location>
        <begin position="1"/>
        <end position="74"/>
    </location>
</feature>
<organism evidence="2 3">
    <name type="scientific">Corynebacterium lizhenjunii</name>
    <dbReference type="NCBI Taxonomy" id="2709394"/>
    <lineage>
        <taxon>Bacteria</taxon>
        <taxon>Bacillati</taxon>
        <taxon>Actinomycetota</taxon>
        <taxon>Actinomycetes</taxon>
        <taxon>Mycobacteriales</taxon>
        <taxon>Corynebacteriaceae</taxon>
        <taxon>Corynebacterium</taxon>
    </lineage>
</organism>
<proteinExistence type="predicted"/>
<keyword evidence="3" id="KW-1185">Reference proteome</keyword>